<evidence type="ECO:0000256" key="3">
    <source>
        <dbReference type="ARBA" id="ARBA00022807"/>
    </source>
</evidence>
<keyword evidence="6" id="KW-1185">Reference proteome</keyword>
<keyword evidence="4" id="KW-0472">Membrane</keyword>
<dbReference type="EC" id="3.4.22.-" evidence="5"/>
<keyword evidence="4" id="KW-1133">Transmembrane helix</keyword>
<name>A0ABY5NWY8_9ENTE</name>
<accession>A0ABY5NWY8</accession>
<keyword evidence="1" id="KW-0645">Protease</keyword>
<gene>
    <name evidence="5" type="primary">strA_1</name>
    <name evidence="5" type="ORF">G314FT_02520</name>
</gene>
<dbReference type="CDD" id="cd06165">
    <property type="entry name" value="Sortase_A"/>
    <property type="match status" value="1"/>
</dbReference>
<evidence type="ECO:0000256" key="1">
    <source>
        <dbReference type="ARBA" id="ARBA00022670"/>
    </source>
</evidence>
<dbReference type="NCBIfam" id="TIGR01076">
    <property type="entry name" value="sortase_fam"/>
    <property type="match status" value="1"/>
</dbReference>
<reference evidence="5" key="1">
    <citation type="submission" date="2022-08" db="EMBL/GenBank/DDBJ databases">
        <title>Genome sequence of Vagococcus luciliae DSM 112651.</title>
        <authorList>
            <person name="Juan G."/>
            <person name="Anja P."/>
            <person name="Rolf D."/>
            <person name="Kampfer P."/>
            <person name="Vilcinskas A."/>
        </authorList>
    </citation>
    <scope>NUCLEOTIDE SEQUENCE</scope>
    <source>
        <strain evidence="5">G314FT</strain>
    </source>
</reference>
<dbReference type="InterPro" id="IPR023365">
    <property type="entry name" value="Sortase_dom-sf"/>
</dbReference>
<dbReference type="Proteomes" id="UP001058273">
    <property type="component" value="Chromosome"/>
</dbReference>
<reference evidence="5" key="2">
    <citation type="submission" date="2022-08" db="EMBL/GenBank/DDBJ databases">
        <authorList>
            <person name="Poehlein A."/>
            <person name="Guzman J."/>
            <person name="Daniel R."/>
            <person name="Vilcinskas A."/>
        </authorList>
    </citation>
    <scope>NUCLEOTIDE SEQUENCE</scope>
    <source>
        <strain evidence="5">G314FT</strain>
    </source>
</reference>
<sequence length="247" mass="28477">MKKRQELRKNKQKLNRKRKLILWLSFMVILVSLVLLFNESLTSFVLKSHHAPNISQTTKADIKKHHNESEDSEFDFEKSSKADIKSALKSTFKDEKVPVLGGITIPDLNINLPILRGVSDYAILMGAGTMKKDQEMGKGNYSLTSHHMLNQEVLFGPIIHAKIDMPIYLTDLENVYEYRVTNMAYIQATDVHVIEDNDNKAELTLITCDETGEGRFMLKASFFKQIPVELTEKKIMNFFYQKQNLYE</sequence>
<dbReference type="Gene3D" id="2.40.260.10">
    <property type="entry name" value="Sortase"/>
    <property type="match status" value="1"/>
</dbReference>
<evidence type="ECO:0000256" key="4">
    <source>
        <dbReference type="SAM" id="Phobius"/>
    </source>
</evidence>
<organism evidence="5 6">
    <name type="scientific">Vagococcus luciliae</name>
    <dbReference type="NCBI Taxonomy" id="2920380"/>
    <lineage>
        <taxon>Bacteria</taxon>
        <taxon>Bacillati</taxon>
        <taxon>Bacillota</taxon>
        <taxon>Bacilli</taxon>
        <taxon>Lactobacillales</taxon>
        <taxon>Enterococcaceae</taxon>
        <taxon>Vagococcus</taxon>
    </lineage>
</organism>
<dbReference type="RefSeq" id="WP_257701745.1">
    <property type="nucleotide sequence ID" value="NZ_CP102451.1"/>
</dbReference>
<dbReference type="Pfam" id="PF04203">
    <property type="entry name" value="Sortase"/>
    <property type="match status" value="1"/>
</dbReference>
<evidence type="ECO:0000313" key="5">
    <source>
        <dbReference type="EMBL" id="UUV98161.1"/>
    </source>
</evidence>
<dbReference type="EMBL" id="CP102451">
    <property type="protein sequence ID" value="UUV98161.1"/>
    <property type="molecule type" value="Genomic_DNA"/>
</dbReference>
<dbReference type="GO" id="GO:0016787">
    <property type="term" value="F:hydrolase activity"/>
    <property type="evidence" value="ECO:0007669"/>
    <property type="project" value="UniProtKB-KW"/>
</dbReference>
<dbReference type="SUPFAM" id="SSF63817">
    <property type="entry name" value="Sortase"/>
    <property type="match status" value="1"/>
</dbReference>
<feature type="transmembrane region" description="Helical" evidence="4">
    <location>
        <begin position="20"/>
        <end position="37"/>
    </location>
</feature>
<dbReference type="InterPro" id="IPR005754">
    <property type="entry name" value="Sortase"/>
</dbReference>
<keyword evidence="4" id="KW-0812">Transmembrane</keyword>
<proteinExistence type="predicted"/>
<dbReference type="InterPro" id="IPR042007">
    <property type="entry name" value="Sortase_A"/>
</dbReference>
<protein>
    <submittedName>
        <fullName evidence="5">Sortase A</fullName>
        <ecNumber evidence="5">3.4.22.-</ecNumber>
    </submittedName>
</protein>
<evidence type="ECO:0000256" key="2">
    <source>
        <dbReference type="ARBA" id="ARBA00022801"/>
    </source>
</evidence>
<keyword evidence="2 5" id="KW-0378">Hydrolase</keyword>
<keyword evidence="3" id="KW-0788">Thiol protease</keyword>
<evidence type="ECO:0000313" key="6">
    <source>
        <dbReference type="Proteomes" id="UP001058273"/>
    </source>
</evidence>